<keyword evidence="6" id="KW-0472">Membrane</keyword>
<dbReference type="GO" id="GO:0047355">
    <property type="term" value="F:CDP-glycerol glycerophosphotransferase activity"/>
    <property type="evidence" value="ECO:0007669"/>
    <property type="project" value="InterPro"/>
</dbReference>
<evidence type="ECO:0000256" key="2">
    <source>
        <dbReference type="ARBA" id="ARBA00010488"/>
    </source>
</evidence>
<dbReference type="Proteomes" id="UP000182624">
    <property type="component" value="Unassembled WGS sequence"/>
</dbReference>
<evidence type="ECO:0000256" key="3">
    <source>
        <dbReference type="ARBA" id="ARBA00022475"/>
    </source>
</evidence>
<dbReference type="GO" id="GO:0005886">
    <property type="term" value="C:plasma membrane"/>
    <property type="evidence" value="ECO:0007669"/>
    <property type="project" value="UniProtKB-SubCell"/>
</dbReference>
<evidence type="ECO:0000256" key="1">
    <source>
        <dbReference type="ARBA" id="ARBA00004202"/>
    </source>
</evidence>
<dbReference type="RefSeq" id="WP_074886381.1">
    <property type="nucleotide sequence ID" value="NZ_FOXO01000008.1"/>
</dbReference>
<name>A0A1I5TAZ1_9FIRM</name>
<keyword evidence="4 7" id="KW-0808">Transferase</keyword>
<evidence type="ECO:0000313" key="7">
    <source>
        <dbReference type="EMBL" id="SFP80215.1"/>
    </source>
</evidence>
<dbReference type="Pfam" id="PF04464">
    <property type="entry name" value="Glyphos_transf"/>
    <property type="match status" value="1"/>
</dbReference>
<dbReference type="InterPro" id="IPR051612">
    <property type="entry name" value="Teichoic_Acid_Biosynth"/>
</dbReference>
<dbReference type="PANTHER" id="PTHR37316:SF3">
    <property type="entry name" value="TEICHOIC ACID GLYCEROL-PHOSPHATE TRANSFERASE"/>
    <property type="match status" value="1"/>
</dbReference>
<keyword evidence="5" id="KW-0777">Teichoic acid biosynthesis</keyword>
<evidence type="ECO:0000256" key="6">
    <source>
        <dbReference type="ARBA" id="ARBA00023136"/>
    </source>
</evidence>
<comment type="subcellular location">
    <subcellularLocation>
        <location evidence="1">Cell membrane</location>
        <topology evidence="1">Peripheral membrane protein</topology>
    </subcellularLocation>
</comment>
<gene>
    <name evidence="7" type="ORF">SAMN04487928_108108</name>
</gene>
<dbReference type="Gene3D" id="3.40.50.12580">
    <property type="match status" value="1"/>
</dbReference>
<organism evidence="7 8">
    <name type="scientific">Butyrivibrio proteoclasticus</name>
    <dbReference type="NCBI Taxonomy" id="43305"/>
    <lineage>
        <taxon>Bacteria</taxon>
        <taxon>Bacillati</taxon>
        <taxon>Bacillota</taxon>
        <taxon>Clostridia</taxon>
        <taxon>Lachnospirales</taxon>
        <taxon>Lachnospiraceae</taxon>
        <taxon>Butyrivibrio</taxon>
    </lineage>
</organism>
<evidence type="ECO:0000256" key="5">
    <source>
        <dbReference type="ARBA" id="ARBA00022944"/>
    </source>
</evidence>
<dbReference type="InterPro" id="IPR043148">
    <property type="entry name" value="TagF_C"/>
</dbReference>
<protein>
    <submittedName>
        <fullName evidence="7">CDP-glycerol:poly(Glycerophosphate) glycerophosphotransferase</fullName>
    </submittedName>
</protein>
<dbReference type="GO" id="GO:0019350">
    <property type="term" value="P:teichoic acid biosynthetic process"/>
    <property type="evidence" value="ECO:0007669"/>
    <property type="project" value="UniProtKB-KW"/>
</dbReference>
<reference evidence="8" key="1">
    <citation type="submission" date="2016-10" db="EMBL/GenBank/DDBJ databases">
        <authorList>
            <person name="Varghese N."/>
            <person name="Submissions S."/>
        </authorList>
    </citation>
    <scope>NUCLEOTIDE SEQUENCE [LARGE SCALE GENOMIC DNA]</scope>
    <source>
        <strain evidence="8">P18</strain>
    </source>
</reference>
<dbReference type="InterPro" id="IPR007554">
    <property type="entry name" value="Glycerophosphate_synth"/>
</dbReference>
<dbReference type="AlphaFoldDB" id="A0A1I5TAZ1"/>
<keyword evidence="8" id="KW-1185">Reference proteome</keyword>
<sequence length="401" mass="47289">MSIVSYVRKKASSSSLFEKMVFVAYVIREKMITIYFYMMKKYPLQNKIVFCSMKGDRYSDNPLYISNYIVNSGYDYEIVWLFNKNVEVELPTKVRRVRNDSLKAYKELATAKVWVDSNMKYTGFLKRQEQLYIQTWHGSYGLKKIGYDLGKIPLVDMRTVPYNMKSIDLMPVNSIRTADIYRRAFGYKGNFMYCGSPKNDIFFKSKKESIQLVKKYFKCEGKKIALYAPTFRRSYSTEFMKLDYKKILWQISNKFGGEWVILNRVHYKNLNDYAFSEEKDVLDASQYNYMQNLLMAAEILITDYSSCMFDFITVPKPCFIYAPDLIEYENSWGNYFRMSELPFPLAQSNDELIDNIKKFELAEYVTKVKQLHEQVGLCETGHASEKVADYIINFIETGKRK</sequence>
<comment type="similarity">
    <text evidence="2">Belongs to the CDP-glycerol glycerophosphotransferase family.</text>
</comment>
<dbReference type="InterPro" id="IPR043149">
    <property type="entry name" value="TagF_N"/>
</dbReference>
<dbReference type="EMBL" id="FOXO01000008">
    <property type="protein sequence ID" value="SFP80215.1"/>
    <property type="molecule type" value="Genomic_DNA"/>
</dbReference>
<evidence type="ECO:0000256" key="4">
    <source>
        <dbReference type="ARBA" id="ARBA00022679"/>
    </source>
</evidence>
<dbReference type="OrthoDB" id="9807097at2"/>
<keyword evidence="3" id="KW-1003">Cell membrane</keyword>
<accession>A0A1I5TAZ1</accession>
<dbReference type="PANTHER" id="PTHR37316">
    <property type="entry name" value="TEICHOIC ACID GLYCEROL-PHOSPHATE PRIMASE"/>
    <property type="match status" value="1"/>
</dbReference>
<evidence type="ECO:0000313" key="8">
    <source>
        <dbReference type="Proteomes" id="UP000182624"/>
    </source>
</evidence>
<proteinExistence type="inferred from homology"/>
<dbReference type="Gene3D" id="3.40.50.11820">
    <property type="match status" value="1"/>
</dbReference>
<dbReference type="SUPFAM" id="SSF53756">
    <property type="entry name" value="UDP-Glycosyltransferase/glycogen phosphorylase"/>
    <property type="match status" value="1"/>
</dbReference>